<evidence type="ECO:0000313" key="3">
    <source>
        <dbReference type="EMBL" id="SFC91813.1"/>
    </source>
</evidence>
<dbReference type="InterPro" id="IPR012336">
    <property type="entry name" value="Thioredoxin-like_fold"/>
</dbReference>
<feature type="chain" id="PRO_5011750039" evidence="1">
    <location>
        <begin position="22"/>
        <end position="145"/>
    </location>
</feature>
<dbReference type="SUPFAM" id="SSF52833">
    <property type="entry name" value="Thioredoxin-like"/>
    <property type="match status" value="1"/>
</dbReference>
<sequence length="145" mass="16390">MGFRVLLVLVASLFWAELSHSSALEDATYLEPEEDANGELTLYTFWSVTCPICHQMKKDMAEVEGIDWRMIPVGFSDEGWQWAVEAVGLDAAGDNLRLARELEIRGTPTSFIQDGDTLYRIRGGRPASFWEELPDRFEQMQSGAQ</sequence>
<organism evidence="3 4">
    <name type="scientific">Thiohalospira halophila DSM 15071</name>
    <dbReference type="NCBI Taxonomy" id="1123397"/>
    <lineage>
        <taxon>Bacteria</taxon>
        <taxon>Pseudomonadati</taxon>
        <taxon>Pseudomonadota</taxon>
        <taxon>Gammaproteobacteria</taxon>
        <taxon>Thiohalospirales</taxon>
        <taxon>Thiohalospiraceae</taxon>
        <taxon>Thiohalospira</taxon>
    </lineage>
</organism>
<name>A0A1I1NAL7_9GAMM</name>
<reference evidence="3 4" key="1">
    <citation type="submission" date="2016-10" db="EMBL/GenBank/DDBJ databases">
        <authorList>
            <person name="de Groot N.N."/>
        </authorList>
    </citation>
    <scope>NUCLEOTIDE SEQUENCE [LARGE SCALE GENOMIC DNA]</scope>
    <source>
        <strain evidence="3 4">HL3</strain>
    </source>
</reference>
<evidence type="ECO:0000256" key="1">
    <source>
        <dbReference type="SAM" id="SignalP"/>
    </source>
</evidence>
<keyword evidence="4" id="KW-1185">Reference proteome</keyword>
<feature type="domain" description="Thioredoxin" evidence="2">
    <location>
        <begin position="5"/>
        <end position="139"/>
    </location>
</feature>
<dbReference type="Gene3D" id="3.40.30.10">
    <property type="entry name" value="Glutaredoxin"/>
    <property type="match status" value="1"/>
</dbReference>
<gene>
    <name evidence="3" type="ORF">SAMN05660831_00077</name>
</gene>
<dbReference type="AlphaFoldDB" id="A0A1I1NAL7"/>
<proteinExistence type="predicted"/>
<feature type="signal peptide" evidence="1">
    <location>
        <begin position="1"/>
        <end position="21"/>
    </location>
</feature>
<dbReference type="InterPro" id="IPR036249">
    <property type="entry name" value="Thioredoxin-like_sf"/>
</dbReference>
<dbReference type="RefSeq" id="WP_275886917.1">
    <property type="nucleotide sequence ID" value="NZ_FOMJ01000001.1"/>
</dbReference>
<dbReference type="Pfam" id="PF13098">
    <property type="entry name" value="Thioredoxin_2"/>
    <property type="match status" value="1"/>
</dbReference>
<evidence type="ECO:0000313" key="4">
    <source>
        <dbReference type="Proteomes" id="UP000198611"/>
    </source>
</evidence>
<protein>
    <submittedName>
        <fullName evidence="3">Thioredoxin-related protein</fullName>
    </submittedName>
</protein>
<dbReference type="STRING" id="1123397.SAMN05660831_00077"/>
<dbReference type="PROSITE" id="PS51352">
    <property type="entry name" value="THIOREDOXIN_2"/>
    <property type="match status" value="1"/>
</dbReference>
<dbReference type="Proteomes" id="UP000198611">
    <property type="component" value="Unassembled WGS sequence"/>
</dbReference>
<keyword evidence="1" id="KW-0732">Signal</keyword>
<accession>A0A1I1NAL7</accession>
<dbReference type="InterPro" id="IPR013766">
    <property type="entry name" value="Thioredoxin_domain"/>
</dbReference>
<evidence type="ECO:0000259" key="2">
    <source>
        <dbReference type="PROSITE" id="PS51352"/>
    </source>
</evidence>
<dbReference type="EMBL" id="FOMJ01000001">
    <property type="protein sequence ID" value="SFC91813.1"/>
    <property type="molecule type" value="Genomic_DNA"/>
</dbReference>